<evidence type="ECO:0000256" key="3">
    <source>
        <dbReference type="ARBA" id="ARBA00022692"/>
    </source>
</evidence>
<dbReference type="AlphaFoldDB" id="A0A540VMV3"/>
<keyword evidence="3 6" id="KW-0812">Transmembrane</keyword>
<dbReference type="PANTHER" id="PTHR32322:SF18">
    <property type="entry name" value="S-ADENOSYLMETHIONINE_S-ADENOSYLHOMOCYSTEINE TRANSPORTER"/>
    <property type="match status" value="1"/>
</dbReference>
<evidence type="ECO:0000313" key="9">
    <source>
        <dbReference type="Proteomes" id="UP000315400"/>
    </source>
</evidence>
<dbReference type="InterPro" id="IPR037185">
    <property type="entry name" value="EmrE-like"/>
</dbReference>
<gene>
    <name evidence="8" type="ORF">FKY71_15760</name>
</gene>
<keyword evidence="4 6" id="KW-1133">Transmembrane helix</keyword>
<evidence type="ECO:0000313" key="8">
    <source>
        <dbReference type="EMBL" id="TQE98072.1"/>
    </source>
</evidence>
<feature type="transmembrane region" description="Helical" evidence="6">
    <location>
        <begin position="252"/>
        <end position="270"/>
    </location>
</feature>
<evidence type="ECO:0000256" key="5">
    <source>
        <dbReference type="ARBA" id="ARBA00023136"/>
    </source>
</evidence>
<dbReference type="Pfam" id="PF00892">
    <property type="entry name" value="EamA"/>
    <property type="match status" value="2"/>
</dbReference>
<feature type="transmembrane region" description="Helical" evidence="6">
    <location>
        <begin position="222"/>
        <end position="240"/>
    </location>
</feature>
<feature type="transmembrane region" description="Helical" evidence="6">
    <location>
        <begin position="127"/>
        <end position="144"/>
    </location>
</feature>
<feature type="domain" description="EamA" evidence="7">
    <location>
        <begin position="15"/>
        <end position="143"/>
    </location>
</feature>
<sequence length="297" mass="31954">MSPRRSLILACAGLTATGFFWALNAVIGRGTAGDIPPVALAFWRWVLAFLLLAPFGIPAVARQWAVARAHWRSLIVLATFSVGLFNTLLYIAAQTTSALNIALINSSLPISVGLVAHFVLQERLTPPRAAGIALGFFGILIIITEANPSRLLALNFVPGDLIMLAAVASWTTFSIVLRKAAVPLSALAFLTLQIGLGIPVIAPFFLVESLLGGLHLPRVDNLWIYLIVALGPSLLAYQFWNNGVRRIGASRAALFLYLVPIFATVLGYFFLDERLALFHAAGGSLIFLGLLLATRAR</sequence>
<proteinExistence type="predicted"/>
<feature type="transmembrane region" description="Helical" evidence="6">
    <location>
        <begin position="42"/>
        <end position="61"/>
    </location>
</feature>
<protein>
    <submittedName>
        <fullName evidence="8">DMT family transporter</fullName>
    </submittedName>
</protein>
<evidence type="ECO:0000256" key="4">
    <source>
        <dbReference type="ARBA" id="ARBA00022989"/>
    </source>
</evidence>
<evidence type="ECO:0000259" key="7">
    <source>
        <dbReference type="Pfam" id="PF00892"/>
    </source>
</evidence>
<dbReference type="SUPFAM" id="SSF103481">
    <property type="entry name" value="Multidrug resistance efflux transporter EmrE"/>
    <property type="match status" value="2"/>
</dbReference>
<comment type="subcellular location">
    <subcellularLocation>
        <location evidence="1">Cell membrane</location>
        <topology evidence="1">Multi-pass membrane protein</topology>
    </subcellularLocation>
</comment>
<dbReference type="InterPro" id="IPR000620">
    <property type="entry name" value="EamA_dom"/>
</dbReference>
<dbReference type="InterPro" id="IPR050638">
    <property type="entry name" value="AA-Vitamin_Transporters"/>
</dbReference>
<organism evidence="8 9">
    <name type="scientific">Spiribacter salinus</name>
    <dbReference type="NCBI Taxonomy" id="1335746"/>
    <lineage>
        <taxon>Bacteria</taxon>
        <taxon>Pseudomonadati</taxon>
        <taxon>Pseudomonadota</taxon>
        <taxon>Gammaproteobacteria</taxon>
        <taxon>Chromatiales</taxon>
        <taxon>Ectothiorhodospiraceae</taxon>
        <taxon>Spiribacter</taxon>
    </lineage>
</organism>
<feature type="transmembrane region" description="Helical" evidence="6">
    <location>
        <begin position="99"/>
        <end position="120"/>
    </location>
</feature>
<feature type="transmembrane region" description="Helical" evidence="6">
    <location>
        <begin position="276"/>
        <end position="294"/>
    </location>
</feature>
<evidence type="ECO:0000256" key="6">
    <source>
        <dbReference type="SAM" id="Phobius"/>
    </source>
</evidence>
<keyword evidence="2" id="KW-1003">Cell membrane</keyword>
<feature type="transmembrane region" description="Helical" evidence="6">
    <location>
        <begin position="184"/>
        <end position="207"/>
    </location>
</feature>
<feature type="domain" description="EamA" evidence="7">
    <location>
        <begin position="158"/>
        <end position="294"/>
    </location>
</feature>
<dbReference type="PANTHER" id="PTHR32322">
    <property type="entry name" value="INNER MEMBRANE TRANSPORTER"/>
    <property type="match status" value="1"/>
</dbReference>
<feature type="transmembrane region" description="Helical" evidence="6">
    <location>
        <begin position="156"/>
        <end position="177"/>
    </location>
</feature>
<feature type="transmembrane region" description="Helical" evidence="6">
    <location>
        <begin position="73"/>
        <end position="93"/>
    </location>
</feature>
<dbReference type="Proteomes" id="UP000315400">
    <property type="component" value="Unassembled WGS sequence"/>
</dbReference>
<reference evidence="8 9" key="1">
    <citation type="submission" date="2019-06" db="EMBL/GenBank/DDBJ databases">
        <title>Metagenome assembled Genome of Spiribacter salinus SL48-SHIP from the microbial mat of Salt Lake 48 (Novosibirsk region, Russia).</title>
        <authorList>
            <person name="Shipova A."/>
            <person name="Rozanov A.S."/>
            <person name="Bryanskaya A.V."/>
            <person name="Peltek S.E."/>
        </authorList>
    </citation>
    <scope>NUCLEOTIDE SEQUENCE [LARGE SCALE GENOMIC DNA]</scope>
    <source>
        <strain evidence="8">SL48-SHIP-2</strain>
    </source>
</reference>
<accession>A0A540VMV3</accession>
<dbReference type="EMBL" id="VIFK01000289">
    <property type="protein sequence ID" value="TQE98072.1"/>
    <property type="molecule type" value="Genomic_DNA"/>
</dbReference>
<dbReference type="GO" id="GO:0005886">
    <property type="term" value="C:plasma membrane"/>
    <property type="evidence" value="ECO:0007669"/>
    <property type="project" value="UniProtKB-SubCell"/>
</dbReference>
<evidence type="ECO:0000256" key="1">
    <source>
        <dbReference type="ARBA" id="ARBA00004651"/>
    </source>
</evidence>
<comment type="caution">
    <text evidence="8">The sequence shown here is derived from an EMBL/GenBank/DDBJ whole genome shotgun (WGS) entry which is preliminary data.</text>
</comment>
<name>A0A540VMV3_9GAMM</name>
<evidence type="ECO:0000256" key="2">
    <source>
        <dbReference type="ARBA" id="ARBA00022475"/>
    </source>
</evidence>
<keyword evidence="5 6" id="KW-0472">Membrane</keyword>